<dbReference type="InterPro" id="IPR003783">
    <property type="entry name" value="Regulatory_RecX"/>
</dbReference>
<dbReference type="GO" id="GO:0006282">
    <property type="term" value="P:regulation of DNA repair"/>
    <property type="evidence" value="ECO:0007669"/>
    <property type="project" value="UniProtKB-UniRule"/>
</dbReference>
<dbReference type="InterPro" id="IPR036388">
    <property type="entry name" value="WH-like_DNA-bd_sf"/>
</dbReference>
<dbReference type="GO" id="GO:0005737">
    <property type="term" value="C:cytoplasm"/>
    <property type="evidence" value="ECO:0007669"/>
    <property type="project" value="UniProtKB-SubCell"/>
</dbReference>
<evidence type="ECO:0000256" key="2">
    <source>
        <dbReference type="ARBA" id="ARBA00009695"/>
    </source>
</evidence>
<comment type="function">
    <text evidence="5">Modulates RecA activity.</text>
</comment>
<sequence length="183" mass="19727">MWAESVSDPGVAGERDRPAPPEDPDSVAAAEEVALRILRGAAQSAGALQRRLCRRGFSEEAATTATAAMVRYGYVDDVALATSLAARSQRSGHGHIRVAAQLRARGIDDNAVAATLAVVDPDAERAAALALGSRLWGRVTNGQLAQVRRRRVFGQLRSRGFDVETVHWVLRQLDTRNPTNHPD</sequence>
<evidence type="ECO:0000313" key="7">
    <source>
        <dbReference type="EMBL" id="PZR82272.1"/>
    </source>
</evidence>
<accession>A0A2W5ZA52</accession>
<dbReference type="Proteomes" id="UP000248724">
    <property type="component" value="Unassembled WGS sequence"/>
</dbReference>
<comment type="subcellular location">
    <subcellularLocation>
        <location evidence="1 5">Cytoplasm</location>
    </subcellularLocation>
</comment>
<protein>
    <recommendedName>
        <fullName evidence="3 5">Regulatory protein RecX</fullName>
    </recommendedName>
</protein>
<evidence type="ECO:0000256" key="6">
    <source>
        <dbReference type="SAM" id="MobiDB-lite"/>
    </source>
</evidence>
<name>A0A2W5ZA52_9BACT</name>
<dbReference type="Gene3D" id="1.10.10.10">
    <property type="entry name" value="Winged helix-like DNA-binding domain superfamily/Winged helix DNA-binding domain"/>
    <property type="match status" value="1"/>
</dbReference>
<reference evidence="7 8" key="1">
    <citation type="journal article" date="2017" name="Nature">
        <title>Atmospheric trace gases support primary production in Antarctic desert surface soil.</title>
        <authorList>
            <person name="Ji M."/>
            <person name="Greening C."/>
            <person name="Vanwonterghem I."/>
            <person name="Carere C.R."/>
            <person name="Bay S.K."/>
            <person name="Steen J.A."/>
            <person name="Montgomery K."/>
            <person name="Lines T."/>
            <person name="Beardall J."/>
            <person name="van Dorst J."/>
            <person name="Snape I."/>
            <person name="Stott M.B."/>
            <person name="Hugenholtz P."/>
            <person name="Ferrari B.C."/>
        </authorList>
    </citation>
    <scope>NUCLEOTIDE SEQUENCE [LARGE SCALE GENOMIC DNA]</scope>
    <source>
        <strain evidence="7">RRmetagenome_bin12</strain>
    </source>
</reference>
<dbReference type="AlphaFoldDB" id="A0A2W5ZA52"/>
<proteinExistence type="inferred from homology"/>
<evidence type="ECO:0000256" key="5">
    <source>
        <dbReference type="HAMAP-Rule" id="MF_01114"/>
    </source>
</evidence>
<dbReference type="EMBL" id="QHBU01000077">
    <property type="protein sequence ID" value="PZR82272.1"/>
    <property type="molecule type" value="Genomic_DNA"/>
</dbReference>
<evidence type="ECO:0000256" key="4">
    <source>
        <dbReference type="ARBA" id="ARBA00022490"/>
    </source>
</evidence>
<evidence type="ECO:0000313" key="8">
    <source>
        <dbReference type="Proteomes" id="UP000248724"/>
    </source>
</evidence>
<dbReference type="PANTHER" id="PTHR33602:SF1">
    <property type="entry name" value="REGULATORY PROTEIN RECX FAMILY PROTEIN"/>
    <property type="match status" value="1"/>
</dbReference>
<gene>
    <name evidence="5" type="primary">recX</name>
    <name evidence="7" type="ORF">DLM65_04170</name>
</gene>
<evidence type="ECO:0000256" key="3">
    <source>
        <dbReference type="ARBA" id="ARBA00018111"/>
    </source>
</evidence>
<comment type="caution">
    <text evidence="7">The sequence shown here is derived from an EMBL/GenBank/DDBJ whole genome shotgun (WGS) entry which is preliminary data.</text>
</comment>
<keyword evidence="4 5" id="KW-0963">Cytoplasm</keyword>
<dbReference type="PANTHER" id="PTHR33602">
    <property type="entry name" value="REGULATORY PROTEIN RECX FAMILY PROTEIN"/>
    <property type="match status" value="1"/>
</dbReference>
<dbReference type="HAMAP" id="MF_01114">
    <property type="entry name" value="RecX"/>
    <property type="match status" value="1"/>
</dbReference>
<evidence type="ECO:0000256" key="1">
    <source>
        <dbReference type="ARBA" id="ARBA00004496"/>
    </source>
</evidence>
<feature type="region of interest" description="Disordered" evidence="6">
    <location>
        <begin position="1"/>
        <end position="27"/>
    </location>
</feature>
<comment type="similarity">
    <text evidence="2 5">Belongs to the RecX family.</text>
</comment>
<organism evidence="7 8">
    <name type="scientific">Candidatus Aeolococcus gillhamiae</name>
    <dbReference type="NCBI Taxonomy" id="3127015"/>
    <lineage>
        <taxon>Bacteria</taxon>
        <taxon>Bacillati</taxon>
        <taxon>Candidatus Dormiibacterota</taxon>
        <taxon>Candidatus Dormibacteria</taxon>
        <taxon>Candidatus Aeolococcales</taxon>
        <taxon>Candidatus Aeolococcaceae</taxon>
        <taxon>Candidatus Aeolococcus</taxon>
    </lineage>
</organism>